<protein>
    <submittedName>
        <fullName evidence="1">Uncharacterized protein</fullName>
    </submittedName>
</protein>
<name>A0ABV2XMS6_9ACTN</name>
<organism evidence="1 2">
    <name type="scientific">Streptomyces olindensis</name>
    <dbReference type="NCBI Taxonomy" id="358823"/>
    <lineage>
        <taxon>Bacteria</taxon>
        <taxon>Bacillati</taxon>
        <taxon>Actinomycetota</taxon>
        <taxon>Actinomycetes</taxon>
        <taxon>Kitasatosporales</taxon>
        <taxon>Streptomycetaceae</taxon>
        <taxon>Streptomyces</taxon>
    </lineage>
</organism>
<keyword evidence="2" id="KW-1185">Reference proteome</keyword>
<proteinExistence type="predicted"/>
<accession>A0ABV2XMS6</accession>
<evidence type="ECO:0000313" key="2">
    <source>
        <dbReference type="Proteomes" id="UP001550603"/>
    </source>
</evidence>
<dbReference type="Proteomes" id="UP001550603">
    <property type="component" value="Unassembled WGS sequence"/>
</dbReference>
<reference evidence="1 2" key="1">
    <citation type="submission" date="2024-06" db="EMBL/GenBank/DDBJ databases">
        <title>The Natural Products Discovery Center: Release of the First 8490 Sequenced Strains for Exploring Actinobacteria Biosynthetic Diversity.</title>
        <authorList>
            <person name="Kalkreuter E."/>
            <person name="Kautsar S.A."/>
            <person name="Yang D."/>
            <person name="Bader C.D."/>
            <person name="Teijaro C.N."/>
            <person name="Fluegel L."/>
            <person name="Davis C.M."/>
            <person name="Simpson J.R."/>
            <person name="Lauterbach L."/>
            <person name="Steele A.D."/>
            <person name="Gui C."/>
            <person name="Meng S."/>
            <person name="Li G."/>
            <person name="Viehrig K."/>
            <person name="Ye F."/>
            <person name="Su P."/>
            <person name="Kiefer A.F."/>
            <person name="Nichols A."/>
            <person name="Cepeda A.J."/>
            <person name="Yan W."/>
            <person name="Fan B."/>
            <person name="Jiang Y."/>
            <person name="Adhikari A."/>
            <person name="Zheng C.-J."/>
            <person name="Schuster L."/>
            <person name="Cowan T.M."/>
            <person name="Smanski M.J."/>
            <person name="Chevrette M.G."/>
            <person name="De Carvalho L.P.S."/>
            <person name="Shen B."/>
        </authorList>
    </citation>
    <scope>NUCLEOTIDE SEQUENCE [LARGE SCALE GENOMIC DNA]</scope>
    <source>
        <strain evidence="1 2">NPDC019583</strain>
    </source>
</reference>
<evidence type="ECO:0000313" key="1">
    <source>
        <dbReference type="EMBL" id="MEU2265299.1"/>
    </source>
</evidence>
<dbReference type="EMBL" id="JBEYBN010000002">
    <property type="protein sequence ID" value="MEU2265299.1"/>
    <property type="molecule type" value="Genomic_DNA"/>
</dbReference>
<gene>
    <name evidence="1" type="ORF">ABZ568_02370</name>
</gene>
<dbReference type="RefSeq" id="WP_359784773.1">
    <property type="nucleotide sequence ID" value="NZ_JBEYBN010000002.1"/>
</dbReference>
<sequence>MSAAFVAITGARSSRICGEHGDHVTGAHAAAARAHGDRPPPHDP</sequence>
<comment type="caution">
    <text evidence="1">The sequence shown here is derived from an EMBL/GenBank/DDBJ whole genome shotgun (WGS) entry which is preliminary data.</text>
</comment>